<organism evidence="1 2">
    <name type="scientific">Aquilegia coerulea</name>
    <name type="common">Rocky mountain columbine</name>
    <dbReference type="NCBI Taxonomy" id="218851"/>
    <lineage>
        <taxon>Eukaryota</taxon>
        <taxon>Viridiplantae</taxon>
        <taxon>Streptophyta</taxon>
        <taxon>Embryophyta</taxon>
        <taxon>Tracheophyta</taxon>
        <taxon>Spermatophyta</taxon>
        <taxon>Magnoliopsida</taxon>
        <taxon>Ranunculales</taxon>
        <taxon>Ranunculaceae</taxon>
        <taxon>Thalictroideae</taxon>
        <taxon>Aquilegia</taxon>
    </lineage>
</organism>
<protein>
    <submittedName>
        <fullName evidence="1">Uncharacterized protein</fullName>
    </submittedName>
</protein>
<dbReference type="EMBL" id="KZ305027">
    <property type="protein sequence ID" value="PIA52020.1"/>
    <property type="molecule type" value="Genomic_DNA"/>
</dbReference>
<reference evidence="1 2" key="1">
    <citation type="submission" date="2017-09" db="EMBL/GenBank/DDBJ databases">
        <title>WGS assembly of Aquilegia coerulea Goldsmith.</title>
        <authorList>
            <person name="Hodges S."/>
            <person name="Kramer E."/>
            <person name="Nordborg M."/>
            <person name="Tomkins J."/>
            <person name="Borevitz J."/>
            <person name="Derieg N."/>
            <person name="Yan J."/>
            <person name="Mihaltcheva S."/>
            <person name="Hayes R.D."/>
            <person name="Rokhsar D."/>
        </authorList>
    </citation>
    <scope>NUCLEOTIDE SEQUENCE [LARGE SCALE GENOMIC DNA]</scope>
    <source>
        <strain evidence="2">cv. Goldsmith</strain>
    </source>
</reference>
<accession>A0A2G5E8F2</accession>
<name>A0A2G5E8F2_AQUCA</name>
<evidence type="ECO:0000313" key="1">
    <source>
        <dbReference type="EMBL" id="PIA52020.1"/>
    </source>
</evidence>
<gene>
    <name evidence="1" type="ORF">AQUCO_01000123v1</name>
</gene>
<dbReference type="AlphaFoldDB" id="A0A2G5E8F2"/>
<proteinExistence type="predicted"/>
<evidence type="ECO:0000313" key="2">
    <source>
        <dbReference type="Proteomes" id="UP000230069"/>
    </source>
</evidence>
<dbReference type="Proteomes" id="UP000230069">
    <property type="component" value="Unassembled WGS sequence"/>
</dbReference>
<sequence>MPPISMYVPDTNDITSLCSSLIIHATYQCVNQFDDLLAELMRHISVMSLARLDRWTHYRVYQFMALGMLLS</sequence>
<keyword evidence="2" id="KW-1185">Reference proteome</keyword>
<dbReference type="InParanoid" id="A0A2G5E8F2"/>